<dbReference type="Gene3D" id="3.40.630.30">
    <property type="match status" value="1"/>
</dbReference>
<organism evidence="4 5">
    <name type="scientific">Succinivibrio dextrinosolvens</name>
    <dbReference type="NCBI Taxonomy" id="83771"/>
    <lineage>
        <taxon>Bacteria</taxon>
        <taxon>Pseudomonadati</taxon>
        <taxon>Pseudomonadota</taxon>
        <taxon>Gammaproteobacteria</taxon>
        <taxon>Aeromonadales</taxon>
        <taxon>Succinivibrionaceae</taxon>
        <taxon>Succinivibrio</taxon>
    </lineage>
</organism>
<dbReference type="Proteomes" id="UP000243374">
    <property type="component" value="Unassembled WGS sequence"/>
</dbReference>
<evidence type="ECO:0000256" key="3">
    <source>
        <dbReference type="ARBA" id="ARBA00023315"/>
    </source>
</evidence>
<evidence type="ECO:0008006" key="6">
    <source>
        <dbReference type="Google" id="ProtNLM"/>
    </source>
</evidence>
<reference evidence="4 5" key="1">
    <citation type="submission" date="2016-10" db="EMBL/GenBank/DDBJ databases">
        <authorList>
            <person name="Varghese N."/>
            <person name="Submissions S."/>
        </authorList>
    </citation>
    <scope>NUCLEOTIDE SEQUENCE [LARGE SCALE GENOMIC DNA]</scope>
    <source>
        <strain evidence="4 5">22B</strain>
    </source>
</reference>
<dbReference type="GO" id="GO:0016746">
    <property type="term" value="F:acyltransferase activity"/>
    <property type="evidence" value="ECO:0007669"/>
    <property type="project" value="UniProtKB-KW"/>
</dbReference>
<keyword evidence="3" id="KW-0012">Acyltransferase</keyword>
<dbReference type="PANTHER" id="PTHR36449:SF1">
    <property type="entry name" value="ACETYLTRANSFERASE"/>
    <property type="match status" value="1"/>
</dbReference>
<proteinExistence type="inferred from homology"/>
<evidence type="ECO:0000256" key="2">
    <source>
        <dbReference type="ARBA" id="ARBA00022679"/>
    </source>
</evidence>
<comment type="similarity">
    <text evidence="1">Belongs to the acetyltransferase family. GNAT subfamily.</text>
</comment>
<dbReference type="OrthoDB" id="1695776at2"/>
<accession>A0A662ZDM5</accession>
<evidence type="ECO:0000256" key="1">
    <source>
        <dbReference type="ARBA" id="ARBA00009342"/>
    </source>
</evidence>
<keyword evidence="5" id="KW-1185">Reference proteome</keyword>
<sequence length="197" mass="22867">MTKRNIVNILDLIDSDEDGALKVALSYFRCSKNKDVERFLHENAIDFATQKKSITYIVFDDESAYILGYFTLTHKSIEIPITEKKYSKNTIKRLSKFAQQNNEGTAWSASAFLIAQFAKNENIPENIEFSGAELMDDAFDVLFDVQHKIGGGIVYLDAIEEPHLKEFYENTVHYFEFGRRYSSKLNKELVQYMRFLK</sequence>
<protein>
    <recommendedName>
        <fullName evidence="6">GNAT family acetyltransferase</fullName>
    </recommendedName>
</protein>
<evidence type="ECO:0000313" key="4">
    <source>
        <dbReference type="EMBL" id="SFK62139.1"/>
    </source>
</evidence>
<dbReference type="EMBL" id="FOSF01000150">
    <property type="protein sequence ID" value="SFK62139.1"/>
    <property type="molecule type" value="Genomic_DNA"/>
</dbReference>
<keyword evidence="2" id="KW-0808">Transferase</keyword>
<gene>
    <name evidence="4" type="ORF">SAMN04487865_11501</name>
</gene>
<name>A0A662ZDM5_9GAMM</name>
<dbReference type="PANTHER" id="PTHR36449">
    <property type="entry name" value="ACETYLTRANSFERASE-RELATED"/>
    <property type="match status" value="1"/>
</dbReference>
<evidence type="ECO:0000313" key="5">
    <source>
        <dbReference type="Proteomes" id="UP000243374"/>
    </source>
</evidence>
<dbReference type="RefSeq" id="WP_074842026.1">
    <property type="nucleotide sequence ID" value="NZ_CP047056.1"/>
</dbReference>
<dbReference type="AlphaFoldDB" id="A0A662ZDM5"/>